<feature type="region of interest" description="Disordered" evidence="1">
    <location>
        <begin position="44"/>
        <end position="71"/>
    </location>
</feature>
<evidence type="ECO:0000313" key="3">
    <source>
        <dbReference type="Proteomes" id="UP001311799"/>
    </source>
</evidence>
<dbReference type="Proteomes" id="UP001311799">
    <property type="component" value="Unassembled WGS sequence"/>
</dbReference>
<organism evidence="2 3">
    <name type="scientific">Cryptosporidium xiaoi</name>
    <dbReference type="NCBI Taxonomy" id="659607"/>
    <lineage>
        <taxon>Eukaryota</taxon>
        <taxon>Sar</taxon>
        <taxon>Alveolata</taxon>
        <taxon>Apicomplexa</taxon>
        <taxon>Conoidasida</taxon>
        <taxon>Coccidia</taxon>
        <taxon>Eucoccidiorida</taxon>
        <taxon>Eimeriorina</taxon>
        <taxon>Cryptosporidiidae</taxon>
        <taxon>Cryptosporidium</taxon>
    </lineage>
</organism>
<reference evidence="2 3" key="1">
    <citation type="submission" date="2023-10" db="EMBL/GenBank/DDBJ databases">
        <title>Comparative genomics analysis reveals potential genetic determinants of host preference in Cryptosporidium xiaoi.</title>
        <authorList>
            <person name="Xiao L."/>
            <person name="Li J."/>
        </authorList>
    </citation>
    <scope>NUCLEOTIDE SEQUENCE [LARGE SCALE GENOMIC DNA]</scope>
    <source>
        <strain evidence="2 3">52996</strain>
    </source>
</reference>
<evidence type="ECO:0000313" key="2">
    <source>
        <dbReference type="EMBL" id="KAK6590691.1"/>
    </source>
</evidence>
<keyword evidence="3" id="KW-1185">Reference proteome</keyword>
<dbReference type="EMBL" id="JAWDEY010000005">
    <property type="protein sequence ID" value="KAK6590691.1"/>
    <property type="molecule type" value="Genomic_DNA"/>
</dbReference>
<gene>
    <name evidence="2" type="ORF">RS030_142092</name>
</gene>
<protein>
    <submittedName>
        <fullName evidence="2">Uncharacterized protein</fullName>
    </submittedName>
</protein>
<sequence length="71" mass="8073">MGQVLNCECCTEHSKCTVDQCEVEIVYPKCNYIELQRKMGYVPISTSSPMSSRNQTPRSVLSHYPSPRFKG</sequence>
<proteinExistence type="predicted"/>
<dbReference type="AlphaFoldDB" id="A0AAV9Y183"/>
<feature type="compositionally biased region" description="Polar residues" evidence="1">
    <location>
        <begin position="44"/>
        <end position="59"/>
    </location>
</feature>
<name>A0AAV9Y183_9CRYT</name>
<evidence type="ECO:0000256" key="1">
    <source>
        <dbReference type="SAM" id="MobiDB-lite"/>
    </source>
</evidence>
<comment type="caution">
    <text evidence="2">The sequence shown here is derived from an EMBL/GenBank/DDBJ whole genome shotgun (WGS) entry which is preliminary data.</text>
</comment>
<accession>A0AAV9Y183</accession>